<keyword evidence="3" id="KW-0813">Transport</keyword>
<evidence type="ECO:0000256" key="6">
    <source>
        <dbReference type="ARBA" id="ARBA00022737"/>
    </source>
</evidence>
<dbReference type="GO" id="GO:0005053">
    <property type="term" value="F:peroxisome matrix targeting signal-2 binding"/>
    <property type="evidence" value="ECO:0007669"/>
    <property type="project" value="InterPro"/>
</dbReference>
<dbReference type="GO" id="GO:0005829">
    <property type="term" value="C:cytosol"/>
    <property type="evidence" value="ECO:0007669"/>
    <property type="project" value="UniProtKB-SubCell"/>
</dbReference>
<keyword evidence="8" id="KW-0576">Peroxisome</keyword>
<dbReference type="PANTHER" id="PTHR46027:SF1">
    <property type="entry name" value="PEROXISOMAL TARGETING SIGNAL 2 RECEPTOR"/>
    <property type="match status" value="1"/>
</dbReference>
<gene>
    <name evidence="12" type="ORF">CLIB1423_13S03730</name>
</gene>
<dbReference type="PROSITE" id="PS50082">
    <property type="entry name" value="WD_REPEATS_2"/>
    <property type="match status" value="3"/>
</dbReference>
<sequence>MLSFRTTGYNGYGVTYSPFFDNKIAVATAANYGLVGNGKLYILNIEPNGTISNQISWESQDGLFDVSWSEAHENQCVVASGDGSVKLFDLKVGQFPVMNWKEHQREVFSVNWNLVDKSNFVTTSWDGTIKIWTPNRQESMLTLNPGEVDFTTKTSPVINTAKPPAPPMSHNQKNQPFNTANCIYNATFSPHSPSTLISCNGSSHLQIWDIRAPHPLQIDFVAHGGLEALSCDWNKYKSTIVASGGTDKSVRIWDLRMVSKLDQPMSNAPMPAYHMRGPTPLNQMLGHDFAIRKVLWSPHDSQELMSTSYDMTCRVWQDKSNERARFLNVGDGACKGVMRAHKEFTVGCDYSLWGEPGWAVSTGWDEMVYVWDSKRL</sequence>
<name>A0A9P0QR62_9ASCO</name>
<feature type="repeat" description="WD" evidence="11">
    <location>
        <begin position="284"/>
        <end position="326"/>
    </location>
</feature>
<evidence type="ECO:0000256" key="10">
    <source>
        <dbReference type="ARBA" id="ARBA00032565"/>
    </source>
</evidence>
<keyword evidence="7" id="KW-0653">Protein transport</keyword>
<dbReference type="InterPro" id="IPR036322">
    <property type="entry name" value="WD40_repeat_dom_sf"/>
</dbReference>
<organism evidence="12 13">
    <name type="scientific">[Candida] railenensis</name>
    <dbReference type="NCBI Taxonomy" id="45579"/>
    <lineage>
        <taxon>Eukaryota</taxon>
        <taxon>Fungi</taxon>
        <taxon>Dikarya</taxon>
        <taxon>Ascomycota</taxon>
        <taxon>Saccharomycotina</taxon>
        <taxon>Pichiomycetes</taxon>
        <taxon>Debaryomycetaceae</taxon>
        <taxon>Kurtzmaniella</taxon>
    </lineage>
</organism>
<dbReference type="EMBL" id="CAKXYY010000013">
    <property type="protein sequence ID" value="CAH2354001.1"/>
    <property type="molecule type" value="Genomic_DNA"/>
</dbReference>
<dbReference type="Gene3D" id="2.130.10.10">
    <property type="entry name" value="YVTN repeat-like/Quinoprotein amine dehydrogenase"/>
    <property type="match status" value="1"/>
</dbReference>
<dbReference type="PROSITE" id="PS00678">
    <property type="entry name" value="WD_REPEATS_1"/>
    <property type="match status" value="1"/>
</dbReference>
<evidence type="ECO:0000256" key="9">
    <source>
        <dbReference type="ARBA" id="ARBA00024017"/>
    </source>
</evidence>
<comment type="subcellular location">
    <subcellularLocation>
        <location evidence="2">Cytoplasm</location>
        <location evidence="2">Cytosol</location>
    </subcellularLocation>
    <subcellularLocation>
        <location evidence="1">Peroxisome matrix</location>
    </subcellularLocation>
</comment>
<dbReference type="InterPro" id="IPR001680">
    <property type="entry name" value="WD40_rpt"/>
</dbReference>
<evidence type="ECO:0000256" key="1">
    <source>
        <dbReference type="ARBA" id="ARBA00004253"/>
    </source>
</evidence>
<evidence type="ECO:0000256" key="7">
    <source>
        <dbReference type="ARBA" id="ARBA00022927"/>
    </source>
</evidence>
<evidence type="ECO:0000256" key="3">
    <source>
        <dbReference type="ARBA" id="ARBA00022448"/>
    </source>
</evidence>
<dbReference type="Pfam" id="PF00400">
    <property type="entry name" value="WD40"/>
    <property type="match status" value="3"/>
</dbReference>
<keyword evidence="4" id="KW-0963">Cytoplasm</keyword>
<keyword evidence="12" id="KW-0675">Receptor</keyword>
<dbReference type="AlphaFoldDB" id="A0A9P0QR62"/>
<protein>
    <recommendedName>
        <fullName evidence="10">Peroxin-7</fullName>
    </recommendedName>
</protein>
<evidence type="ECO:0000313" key="12">
    <source>
        <dbReference type="EMBL" id="CAH2354001.1"/>
    </source>
</evidence>
<comment type="caution">
    <text evidence="12">The sequence shown here is derived from an EMBL/GenBank/DDBJ whole genome shotgun (WGS) entry which is preliminary data.</text>
</comment>
<dbReference type="PANTHER" id="PTHR46027">
    <property type="entry name" value="PEROXISOMAL TARGETING SIGNAL 2 RECEPTOR"/>
    <property type="match status" value="1"/>
</dbReference>
<evidence type="ECO:0000256" key="11">
    <source>
        <dbReference type="PROSITE-ProRule" id="PRU00221"/>
    </source>
</evidence>
<keyword evidence="6" id="KW-0677">Repeat</keyword>
<dbReference type="InterPro" id="IPR044536">
    <property type="entry name" value="PEX7"/>
</dbReference>
<evidence type="ECO:0000256" key="2">
    <source>
        <dbReference type="ARBA" id="ARBA00004514"/>
    </source>
</evidence>
<keyword evidence="13" id="KW-1185">Reference proteome</keyword>
<dbReference type="PRINTS" id="PR00320">
    <property type="entry name" value="GPROTEINBRPT"/>
</dbReference>
<dbReference type="InterPro" id="IPR015943">
    <property type="entry name" value="WD40/YVTN_repeat-like_dom_sf"/>
</dbReference>
<reference evidence="12" key="1">
    <citation type="submission" date="2022-03" db="EMBL/GenBank/DDBJ databases">
        <authorList>
            <person name="Legras J.-L."/>
            <person name="Devillers H."/>
            <person name="Grondin C."/>
        </authorList>
    </citation>
    <scope>NUCLEOTIDE SEQUENCE</scope>
    <source>
        <strain evidence="12">CLIB 1423</strain>
    </source>
</reference>
<feature type="repeat" description="WD" evidence="11">
    <location>
        <begin position="241"/>
        <end position="263"/>
    </location>
</feature>
<dbReference type="InterPro" id="IPR019775">
    <property type="entry name" value="WD40_repeat_CS"/>
</dbReference>
<dbReference type="InterPro" id="IPR020472">
    <property type="entry name" value="WD40_PAC1"/>
</dbReference>
<evidence type="ECO:0000256" key="4">
    <source>
        <dbReference type="ARBA" id="ARBA00022490"/>
    </source>
</evidence>
<evidence type="ECO:0000256" key="8">
    <source>
        <dbReference type="ARBA" id="ARBA00023140"/>
    </source>
</evidence>
<proteinExistence type="inferred from homology"/>
<accession>A0A9P0QR62</accession>
<evidence type="ECO:0000313" key="13">
    <source>
        <dbReference type="Proteomes" id="UP000837801"/>
    </source>
</evidence>
<dbReference type="GO" id="GO:0016558">
    <property type="term" value="P:protein import into peroxisome matrix"/>
    <property type="evidence" value="ECO:0007669"/>
    <property type="project" value="InterPro"/>
</dbReference>
<dbReference type="Proteomes" id="UP000837801">
    <property type="component" value="Unassembled WGS sequence"/>
</dbReference>
<dbReference type="SUPFAM" id="SSF50978">
    <property type="entry name" value="WD40 repeat-like"/>
    <property type="match status" value="1"/>
</dbReference>
<dbReference type="SMART" id="SM00320">
    <property type="entry name" value="WD40"/>
    <property type="match status" value="6"/>
</dbReference>
<comment type="similarity">
    <text evidence="9">Belongs to the WD repeat peroxin-7 family.</text>
</comment>
<dbReference type="GO" id="GO:0005782">
    <property type="term" value="C:peroxisomal matrix"/>
    <property type="evidence" value="ECO:0007669"/>
    <property type="project" value="UniProtKB-SubCell"/>
</dbReference>
<feature type="repeat" description="WD" evidence="11">
    <location>
        <begin position="100"/>
        <end position="142"/>
    </location>
</feature>
<keyword evidence="5 11" id="KW-0853">WD repeat</keyword>
<evidence type="ECO:0000256" key="5">
    <source>
        <dbReference type="ARBA" id="ARBA00022574"/>
    </source>
</evidence>
<dbReference type="OrthoDB" id="273771at2759"/>